<feature type="compositionally biased region" description="Acidic residues" evidence="10">
    <location>
        <begin position="743"/>
        <end position="757"/>
    </location>
</feature>
<comment type="similarity">
    <text evidence="8">Belongs to the two pore domain potassium channel (TC 1.A.1.8) family.</text>
</comment>
<feature type="region of interest" description="Disordered" evidence="10">
    <location>
        <begin position="727"/>
        <end position="763"/>
    </location>
</feature>
<dbReference type="Proteomes" id="UP001620645">
    <property type="component" value="Unassembled WGS sequence"/>
</dbReference>
<dbReference type="InterPro" id="IPR013099">
    <property type="entry name" value="K_chnl_dom"/>
</dbReference>
<dbReference type="SUPFAM" id="SSF81324">
    <property type="entry name" value="Voltage-gated potassium channels"/>
    <property type="match status" value="2"/>
</dbReference>
<dbReference type="PRINTS" id="PR01333">
    <property type="entry name" value="2POREKCHANEL"/>
</dbReference>
<feature type="transmembrane region" description="Helical" evidence="11">
    <location>
        <begin position="69"/>
        <end position="93"/>
    </location>
</feature>
<dbReference type="AlphaFoldDB" id="A0ABD2INW6"/>
<evidence type="ECO:0000256" key="3">
    <source>
        <dbReference type="ARBA" id="ARBA00022692"/>
    </source>
</evidence>
<keyword evidence="3 8" id="KW-0812">Transmembrane</keyword>
<evidence type="ECO:0000256" key="7">
    <source>
        <dbReference type="ARBA" id="ARBA00023303"/>
    </source>
</evidence>
<feature type="coiled-coil region" evidence="9">
    <location>
        <begin position="300"/>
        <end position="327"/>
    </location>
</feature>
<evidence type="ECO:0000256" key="2">
    <source>
        <dbReference type="ARBA" id="ARBA00022448"/>
    </source>
</evidence>
<dbReference type="PANTHER" id="PTHR11003">
    <property type="entry name" value="POTASSIUM CHANNEL, SUBFAMILY K"/>
    <property type="match status" value="1"/>
</dbReference>
<feature type="compositionally biased region" description="Basic and acidic residues" evidence="10">
    <location>
        <begin position="11"/>
        <end position="29"/>
    </location>
</feature>
<feature type="compositionally biased region" description="Low complexity" evidence="10">
    <location>
        <begin position="36"/>
        <end position="50"/>
    </location>
</feature>
<accession>A0ABD2INW6</accession>
<dbReference type="GO" id="GO:0034220">
    <property type="term" value="P:monoatomic ion transmembrane transport"/>
    <property type="evidence" value="ECO:0007669"/>
    <property type="project" value="UniProtKB-KW"/>
</dbReference>
<reference evidence="13 14" key="1">
    <citation type="submission" date="2024-10" db="EMBL/GenBank/DDBJ databases">
        <authorList>
            <person name="Kim D."/>
        </authorList>
    </citation>
    <scope>NUCLEOTIDE SEQUENCE [LARGE SCALE GENOMIC DNA]</scope>
    <source>
        <strain evidence="13">Taebaek</strain>
    </source>
</reference>
<evidence type="ECO:0000256" key="4">
    <source>
        <dbReference type="ARBA" id="ARBA00022989"/>
    </source>
</evidence>
<feature type="region of interest" description="Disordered" evidence="10">
    <location>
        <begin position="1"/>
        <end position="52"/>
    </location>
</feature>
<evidence type="ECO:0000256" key="10">
    <source>
        <dbReference type="SAM" id="MobiDB-lite"/>
    </source>
</evidence>
<keyword evidence="14" id="KW-1185">Reference proteome</keyword>
<protein>
    <recommendedName>
        <fullName evidence="12">Potassium channel domain-containing protein</fullName>
    </recommendedName>
</protein>
<feature type="domain" description="Potassium channel" evidence="12">
    <location>
        <begin position="337"/>
        <end position="408"/>
    </location>
</feature>
<evidence type="ECO:0000313" key="14">
    <source>
        <dbReference type="Proteomes" id="UP001620645"/>
    </source>
</evidence>
<evidence type="ECO:0000313" key="13">
    <source>
        <dbReference type="EMBL" id="KAL3074973.1"/>
    </source>
</evidence>
<feature type="domain" description="Potassium channel" evidence="12">
    <location>
        <begin position="153"/>
        <end position="214"/>
    </location>
</feature>
<proteinExistence type="inferred from homology"/>
<dbReference type="EMBL" id="JBICCN010000356">
    <property type="protein sequence ID" value="KAL3074973.1"/>
    <property type="molecule type" value="Genomic_DNA"/>
</dbReference>
<keyword evidence="5 8" id="KW-0406">Ion transport</keyword>
<keyword evidence="9" id="KW-0175">Coiled coil</keyword>
<gene>
    <name evidence="13" type="ORF">niasHS_014418</name>
</gene>
<keyword evidence="2 8" id="KW-0813">Transport</keyword>
<feature type="region of interest" description="Disordered" evidence="10">
    <location>
        <begin position="627"/>
        <end position="650"/>
    </location>
</feature>
<feature type="transmembrane region" description="Helical" evidence="11">
    <location>
        <begin position="331"/>
        <end position="351"/>
    </location>
</feature>
<feature type="transmembrane region" description="Helical" evidence="11">
    <location>
        <begin position="381"/>
        <end position="402"/>
    </location>
</feature>
<name>A0ABD2INW6_HETSC</name>
<evidence type="ECO:0000256" key="9">
    <source>
        <dbReference type="SAM" id="Coils"/>
    </source>
</evidence>
<keyword evidence="7 8" id="KW-0407">Ion channel</keyword>
<feature type="compositionally biased region" description="Basic and acidic residues" evidence="10">
    <location>
        <begin position="269"/>
        <end position="286"/>
    </location>
</feature>
<keyword evidence="6 11" id="KW-0472">Membrane</keyword>
<organism evidence="13 14">
    <name type="scientific">Heterodera schachtii</name>
    <name type="common">Sugarbeet cyst nematode worm</name>
    <name type="synonym">Tylenchus schachtii</name>
    <dbReference type="NCBI Taxonomy" id="97005"/>
    <lineage>
        <taxon>Eukaryota</taxon>
        <taxon>Metazoa</taxon>
        <taxon>Ecdysozoa</taxon>
        <taxon>Nematoda</taxon>
        <taxon>Chromadorea</taxon>
        <taxon>Rhabditida</taxon>
        <taxon>Tylenchina</taxon>
        <taxon>Tylenchomorpha</taxon>
        <taxon>Tylenchoidea</taxon>
        <taxon>Heteroderidae</taxon>
        <taxon>Heteroderinae</taxon>
        <taxon>Heterodera</taxon>
    </lineage>
</organism>
<evidence type="ECO:0000256" key="1">
    <source>
        <dbReference type="ARBA" id="ARBA00004141"/>
    </source>
</evidence>
<evidence type="ECO:0000256" key="6">
    <source>
        <dbReference type="ARBA" id="ARBA00023136"/>
    </source>
</evidence>
<feature type="transmembrane region" description="Helical" evidence="11">
    <location>
        <begin position="357"/>
        <end position="374"/>
    </location>
</feature>
<sequence length="770" mass="86148">MKSMSIAFRGRMAEEDSGGKKKKSDEVSLMRKKSCQDQQQLAAADQQQQQQDEKEGPFRSCLHLYRKPLAVNALCLAFLFIYSFLGGFIFLHFEEPNWKMSREREMADRLQCVRGAIGGVGRAFAGDDFDDAIAPNGILAERIVVRCVLSQARDERMEWNLKNAVLFGFGILTTLGYGKIEPQTTEGRLFTVFYGFLGVPFTVIIFTNFGRYLQRLERCVRKRLWRQWRRLSTWRRHGGNKMFGPVMVGQHRKGSWMLPPITVLNEEGRHRSAADDTHGPGERQPDESDTNGTTADRRTVEEAVKLYEADDQESEEAEEEEDEEEDQISPITLIFIVFLYLLLGAMLIDWLDDSVDFPNGIYFAFLCLTAIEYGKLIPTDALYLPLVIGYICFGLAISTIALDIGSTYVKKLYYLGQKIRNIASIKIWFGAKHLRVRELLAALGHNIGLEPTVLCDLDLEQLITSAIQVKEGRLHRVPQTHMIMDGIWPPELVPLFLKDGTFPEWVDADERRKWSVASAMVRKRSIRHGSPTTAALAHPFVHKQSSTSGSARSAALVSLLISQPPERTPPLPPVQPDRLSVVRFEEFVRKGDEADDEQRLRLAPAAGDASSLRRKCYYYPLPQMPPAAATTADEADQPDSTTSGINSDPDLSFMDTALPSCWSLSVPSSTAATAGGIGIGAGATPATTNTAQIGGLMAMRRSETVPPLGHPDTSLFYMSNFPSMEMSSRRPPLPPLVPLPTFTEEEEQEEEEREDDGTGIFREIELTKII</sequence>
<dbReference type="Pfam" id="PF07885">
    <property type="entry name" value="Ion_trans_2"/>
    <property type="match status" value="2"/>
</dbReference>
<evidence type="ECO:0000256" key="5">
    <source>
        <dbReference type="ARBA" id="ARBA00023065"/>
    </source>
</evidence>
<comment type="subcellular location">
    <subcellularLocation>
        <location evidence="1">Membrane</location>
        <topology evidence="1">Multi-pass membrane protein</topology>
    </subcellularLocation>
</comment>
<comment type="caution">
    <text evidence="13">The sequence shown here is derived from an EMBL/GenBank/DDBJ whole genome shotgun (WGS) entry which is preliminary data.</text>
</comment>
<evidence type="ECO:0000256" key="11">
    <source>
        <dbReference type="SAM" id="Phobius"/>
    </source>
</evidence>
<dbReference type="InterPro" id="IPR003280">
    <property type="entry name" value="2pore_dom_K_chnl"/>
</dbReference>
<evidence type="ECO:0000259" key="12">
    <source>
        <dbReference type="Pfam" id="PF07885"/>
    </source>
</evidence>
<dbReference type="Gene3D" id="1.10.287.70">
    <property type="match status" value="1"/>
</dbReference>
<dbReference type="PANTHER" id="PTHR11003:SF69">
    <property type="entry name" value="POTASSIUM CHANNEL DOMAIN-CONTAINING PROTEIN"/>
    <property type="match status" value="1"/>
</dbReference>
<evidence type="ECO:0000256" key="8">
    <source>
        <dbReference type="RuleBase" id="RU003857"/>
    </source>
</evidence>
<dbReference type="GO" id="GO:0016020">
    <property type="term" value="C:membrane"/>
    <property type="evidence" value="ECO:0007669"/>
    <property type="project" value="UniProtKB-SubCell"/>
</dbReference>
<keyword evidence="4 11" id="KW-1133">Transmembrane helix</keyword>
<feature type="region of interest" description="Disordered" evidence="10">
    <location>
        <begin position="269"/>
        <end position="297"/>
    </location>
</feature>
<feature type="transmembrane region" description="Helical" evidence="11">
    <location>
        <begin position="192"/>
        <end position="213"/>
    </location>
</feature>